<proteinExistence type="predicted"/>
<sequence>MVTKEEDIMFMEVILMANTVIEANILEPIDILVVVIIDIKVDIESEIEVRILNLKESMEKDIIIVALQVKFEDVTKDIGHIRFIIVALLVDINILIHSYYEENFEIHIDFILYIRLFLQLDRIMEIVDILNWVLKYLIEIEIVIELMIQKNILELSLLLILDIYQI</sequence>
<dbReference type="AlphaFoldDB" id="A0A5J4WD09"/>
<evidence type="ECO:0000313" key="2">
    <source>
        <dbReference type="Proteomes" id="UP000324800"/>
    </source>
</evidence>
<protein>
    <submittedName>
        <fullName evidence="1">Uncharacterized protein</fullName>
    </submittedName>
</protein>
<organism evidence="1 2">
    <name type="scientific">Streblomastix strix</name>
    <dbReference type="NCBI Taxonomy" id="222440"/>
    <lineage>
        <taxon>Eukaryota</taxon>
        <taxon>Metamonada</taxon>
        <taxon>Preaxostyla</taxon>
        <taxon>Oxymonadida</taxon>
        <taxon>Streblomastigidae</taxon>
        <taxon>Streblomastix</taxon>
    </lineage>
</organism>
<dbReference type="Proteomes" id="UP000324800">
    <property type="component" value="Unassembled WGS sequence"/>
</dbReference>
<feature type="non-terminal residue" evidence="1">
    <location>
        <position position="166"/>
    </location>
</feature>
<name>A0A5J4WD09_9EUKA</name>
<gene>
    <name evidence="1" type="ORF">EZS28_011907</name>
</gene>
<dbReference type="EMBL" id="SNRW01002499">
    <property type="protein sequence ID" value="KAA6392563.1"/>
    <property type="molecule type" value="Genomic_DNA"/>
</dbReference>
<evidence type="ECO:0000313" key="1">
    <source>
        <dbReference type="EMBL" id="KAA6392563.1"/>
    </source>
</evidence>
<comment type="caution">
    <text evidence="1">The sequence shown here is derived from an EMBL/GenBank/DDBJ whole genome shotgun (WGS) entry which is preliminary data.</text>
</comment>
<reference evidence="1 2" key="1">
    <citation type="submission" date="2019-03" db="EMBL/GenBank/DDBJ databases">
        <title>Single cell metagenomics reveals metabolic interactions within the superorganism composed of flagellate Streblomastix strix and complex community of Bacteroidetes bacteria on its surface.</title>
        <authorList>
            <person name="Treitli S.C."/>
            <person name="Kolisko M."/>
            <person name="Husnik F."/>
            <person name="Keeling P."/>
            <person name="Hampl V."/>
        </authorList>
    </citation>
    <scope>NUCLEOTIDE SEQUENCE [LARGE SCALE GENOMIC DNA]</scope>
    <source>
        <strain evidence="1">ST1C</strain>
    </source>
</reference>
<accession>A0A5J4WD09</accession>